<organism evidence="2 3">
    <name type="scientific">Stephania cephalantha</name>
    <dbReference type="NCBI Taxonomy" id="152367"/>
    <lineage>
        <taxon>Eukaryota</taxon>
        <taxon>Viridiplantae</taxon>
        <taxon>Streptophyta</taxon>
        <taxon>Embryophyta</taxon>
        <taxon>Tracheophyta</taxon>
        <taxon>Spermatophyta</taxon>
        <taxon>Magnoliopsida</taxon>
        <taxon>Ranunculales</taxon>
        <taxon>Menispermaceae</taxon>
        <taxon>Menispermoideae</taxon>
        <taxon>Cissampelideae</taxon>
        <taxon>Stephania</taxon>
    </lineage>
</organism>
<sequence>MGWLESEEENASEDGEEKGESEGNEEGESEDQEEEKEQENEEEDDEEEEEDVLELVVRERASAKGHGSKANAATSGKKSVQKLAADDSVTLDPYSSIWTDEDIAELAFNTGSIKYKRIVEP</sequence>
<dbReference type="AlphaFoldDB" id="A0AAP0Q4L4"/>
<protein>
    <submittedName>
        <fullName evidence="2">Uncharacterized protein</fullName>
    </submittedName>
</protein>
<evidence type="ECO:0000313" key="3">
    <source>
        <dbReference type="Proteomes" id="UP001419268"/>
    </source>
</evidence>
<name>A0AAP0Q4L4_9MAGN</name>
<comment type="caution">
    <text evidence="2">The sequence shown here is derived from an EMBL/GenBank/DDBJ whole genome shotgun (WGS) entry which is preliminary data.</text>
</comment>
<evidence type="ECO:0000313" key="2">
    <source>
        <dbReference type="EMBL" id="KAK9166853.1"/>
    </source>
</evidence>
<keyword evidence="3" id="KW-1185">Reference proteome</keyword>
<dbReference type="EMBL" id="JBBNAG010000001">
    <property type="protein sequence ID" value="KAK9166853.1"/>
    <property type="molecule type" value="Genomic_DNA"/>
</dbReference>
<accession>A0AAP0Q4L4</accession>
<reference evidence="2 3" key="1">
    <citation type="submission" date="2024-01" db="EMBL/GenBank/DDBJ databases">
        <title>Genome assemblies of Stephania.</title>
        <authorList>
            <person name="Yang L."/>
        </authorList>
    </citation>
    <scope>NUCLEOTIDE SEQUENCE [LARGE SCALE GENOMIC DNA]</scope>
    <source>
        <strain evidence="2">JXDWG</strain>
        <tissue evidence="2">Leaf</tissue>
    </source>
</reference>
<feature type="region of interest" description="Disordered" evidence="1">
    <location>
        <begin position="1"/>
        <end position="83"/>
    </location>
</feature>
<proteinExistence type="predicted"/>
<evidence type="ECO:0000256" key="1">
    <source>
        <dbReference type="SAM" id="MobiDB-lite"/>
    </source>
</evidence>
<dbReference type="Proteomes" id="UP001419268">
    <property type="component" value="Unassembled WGS sequence"/>
</dbReference>
<gene>
    <name evidence="2" type="ORF">Scep_002044</name>
</gene>
<feature type="compositionally biased region" description="Acidic residues" evidence="1">
    <location>
        <begin position="1"/>
        <end position="53"/>
    </location>
</feature>